<dbReference type="EMBL" id="JAHDVG010000468">
    <property type="protein sequence ID" value="KAH1181759.1"/>
    <property type="molecule type" value="Genomic_DNA"/>
</dbReference>
<protein>
    <submittedName>
        <fullName evidence="1">Uncharacterized protein</fullName>
    </submittedName>
</protein>
<evidence type="ECO:0000313" key="2">
    <source>
        <dbReference type="Proteomes" id="UP000827986"/>
    </source>
</evidence>
<comment type="caution">
    <text evidence="1">The sequence shown here is derived from an EMBL/GenBank/DDBJ whole genome shotgun (WGS) entry which is preliminary data.</text>
</comment>
<sequence length="150" mass="16541">MDYVDALPLTRLLVLHPNYSSPPPESLDNYAALRRYRACSCMSDVCITKQGHCQRRAIGRVFCDGAACPEHSFVPCCSDHSLGEQCLGGEATACLTIFPSPSAFPSVLLCTTYCRFSPRYQTSCRLCSENFALWLPFDCGRNLGPSVGTW</sequence>
<organism evidence="1 2">
    <name type="scientific">Mauremys mutica</name>
    <name type="common">yellowpond turtle</name>
    <dbReference type="NCBI Taxonomy" id="74926"/>
    <lineage>
        <taxon>Eukaryota</taxon>
        <taxon>Metazoa</taxon>
        <taxon>Chordata</taxon>
        <taxon>Craniata</taxon>
        <taxon>Vertebrata</taxon>
        <taxon>Euteleostomi</taxon>
        <taxon>Archelosauria</taxon>
        <taxon>Testudinata</taxon>
        <taxon>Testudines</taxon>
        <taxon>Cryptodira</taxon>
        <taxon>Durocryptodira</taxon>
        <taxon>Testudinoidea</taxon>
        <taxon>Geoemydidae</taxon>
        <taxon>Geoemydinae</taxon>
        <taxon>Mauremys</taxon>
    </lineage>
</organism>
<dbReference type="Proteomes" id="UP000827986">
    <property type="component" value="Unassembled WGS sequence"/>
</dbReference>
<name>A0A9D3XJK6_9SAUR</name>
<accession>A0A9D3XJK6</accession>
<dbReference type="AlphaFoldDB" id="A0A9D3XJK6"/>
<reference evidence="1" key="1">
    <citation type="submission" date="2021-09" db="EMBL/GenBank/DDBJ databases">
        <title>The genome of Mauremys mutica provides insights into the evolution of semi-aquatic lifestyle.</title>
        <authorList>
            <person name="Gong S."/>
            <person name="Gao Y."/>
        </authorList>
    </citation>
    <scope>NUCLEOTIDE SEQUENCE</scope>
    <source>
        <strain evidence="1">MM-2020</strain>
        <tissue evidence="1">Muscle</tissue>
    </source>
</reference>
<evidence type="ECO:0000313" key="1">
    <source>
        <dbReference type="EMBL" id="KAH1181759.1"/>
    </source>
</evidence>
<gene>
    <name evidence="1" type="ORF">KIL84_005485</name>
</gene>
<keyword evidence="2" id="KW-1185">Reference proteome</keyword>
<proteinExistence type="predicted"/>